<dbReference type="AlphaFoldDB" id="A0A803NES3"/>
<name>A0A803NES3_CHEQI</name>
<dbReference type="PANTHER" id="PTHR46890">
    <property type="entry name" value="NON-LTR RETROLELEMENT REVERSE TRANSCRIPTASE-LIKE PROTEIN-RELATED"/>
    <property type="match status" value="1"/>
</dbReference>
<sequence>MGVARQIHPVVIQEGHVLTDLQRIALCRPFTEENVKGAVWSIDDDKAPWPDGYTSKFFKESWNTIKKDVCEVVLSFFEHGKLLKQINNTFLTLIPKVAHANVVTQFRPIACFNVIYKILSKMICDRIKEILPVLISEEQGAFVSGRSILDNIMICHDLVKDYLNLRKPSRRSDVILTGDRKSISLCSRALKTFALVSGLQENDEKTVIMFGNVQAHVKESILQYSGFSEDDLMLFAHGDRNSVAYLCRALTIFWKVSRLRANSDKTAIYFGNVKDETNLSILSFCGFVDGSTPFSLVAVGCCNCVWLCSVSELMVLGAIVARIIAY</sequence>
<protein>
    <recommendedName>
        <fullName evidence="3">Reverse transcriptase domain-containing protein</fullName>
    </recommendedName>
</protein>
<dbReference type="EnsemblPlants" id="AUR62044627-RA">
    <property type="protein sequence ID" value="AUR62044627-RA:cds"/>
    <property type="gene ID" value="AUR62044627"/>
</dbReference>
<keyword evidence="2" id="KW-1185">Reference proteome</keyword>
<dbReference type="Gramene" id="AUR62044627-RA">
    <property type="protein sequence ID" value="AUR62044627-RA:cds"/>
    <property type="gene ID" value="AUR62044627"/>
</dbReference>
<evidence type="ECO:0000313" key="1">
    <source>
        <dbReference type="EnsemblPlants" id="AUR62044627-RA:cds"/>
    </source>
</evidence>
<evidence type="ECO:0000313" key="2">
    <source>
        <dbReference type="Proteomes" id="UP000596660"/>
    </source>
</evidence>
<organism evidence="1 2">
    <name type="scientific">Chenopodium quinoa</name>
    <name type="common">Quinoa</name>
    <dbReference type="NCBI Taxonomy" id="63459"/>
    <lineage>
        <taxon>Eukaryota</taxon>
        <taxon>Viridiplantae</taxon>
        <taxon>Streptophyta</taxon>
        <taxon>Embryophyta</taxon>
        <taxon>Tracheophyta</taxon>
        <taxon>Spermatophyta</taxon>
        <taxon>Magnoliopsida</taxon>
        <taxon>eudicotyledons</taxon>
        <taxon>Gunneridae</taxon>
        <taxon>Pentapetalae</taxon>
        <taxon>Caryophyllales</taxon>
        <taxon>Chenopodiaceae</taxon>
        <taxon>Chenopodioideae</taxon>
        <taxon>Atripliceae</taxon>
        <taxon>Chenopodium</taxon>
    </lineage>
</organism>
<proteinExistence type="predicted"/>
<dbReference type="OMA" id="NMIHEIE"/>
<accession>A0A803NES3</accession>
<reference evidence="1" key="1">
    <citation type="journal article" date="2017" name="Nature">
        <title>The genome of Chenopodium quinoa.</title>
        <authorList>
            <person name="Jarvis D.E."/>
            <person name="Ho Y.S."/>
            <person name="Lightfoot D.J."/>
            <person name="Schmoeckel S.M."/>
            <person name="Li B."/>
            <person name="Borm T.J.A."/>
            <person name="Ohyanagi H."/>
            <person name="Mineta K."/>
            <person name="Michell C.T."/>
            <person name="Saber N."/>
            <person name="Kharbatia N.M."/>
            <person name="Rupper R.R."/>
            <person name="Sharp A.R."/>
            <person name="Dally N."/>
            <person name="Boughton B.A."/>
            <person name="Woo Y.H."/>
            <person name="Gao G."/>
            <person name="Schijlen E.G.W.M."/>
            <person name="Guo X."/>
            <person name="Momin A.A."/>
            <person name="Negrao S."/>
            <person name="Al-Babili S."/>
            <person name="Gehring C."/>
            <person name="Roessner U."/>
            <person name="Jung C."/>
            <person name="Murphy K."/>
            <person name="Arold S.T."/>
            <person name="Gojobori T."/>
            <person name="van der Linden C.G."/>
            <person name="van Loo E.N."/>
            <person name="Jellen E.N."/>
            <person name="Maughan P.J."/>
            <person name="Tester M."/>
        </authorList>
    </citation>
    <scope>NUCLEOTIDE SEQUENCE [LARGE SCALE GENOMIC DNA]</scope>
    <source>
        <strain evidence="1">cv. PI 614886</strain>
    </source>
</reference>
<dbReference type="InterPro" id="IPR052343">
    <property type="entry name" value="Retrotransposon-Effector_Assoc"/>
</dbReference>
<dbReference type="InterPro" id="IPR043502">
    <property type="entry name" value="DNA/RNA_pol_sf"/>
</dbReference>
<evidence type="ECO:0008006" key="3">
    <source>
        <dbReference type="Google" id="ProtNLM"/>
    </source>
</evidence>
<dbReference type="Proteomes" id="UP000596660">
    <property type="component" value="Unplaced"/>
</dbReference>
<reference evidence="1" key="2">
    <citation type="submission" date="2021-03" db="UniProtKB">
        <authorList>
            <consortium name="EnsemblPlants"/>
        </authorList>
    </citation>
    <scope>IDENTIFICATION</scope>
</reference>
<dbReference type="SUPFAM" id="SSF56672">
    <property type="entry name" value="DNA/RNA polymerases"/>
    <property type="match status" value="1"/>
</dbReference>
<dbReference type="PANTHER" id="PTHR46890:SF23">
    <property type="entry name" value="OS12G0211100 PROTEIN"/>
    <property type="match status" value="1"/>
</dbReference>